<protein>
    <recommendedName>
        <fullName evidence="3">histidine kinase</fullName>
        <ecNumber evidence="3">2.7.13.3</ecNumber>
    </recommendedName>
</protein>
<evidence type="ECO:0000256" key="14">
    <source>
        <dbReference type="SAM" id="Phobius"/>
    </source>
</evidence>
<evidence type="ECO:0000259" key="16">
    <source>
        <dbReference type="PROSITE" id="PS50885"/>
    </source>
</evidence>
<dbReference type="Pfam" id="PF00672">
    <property type="entry name" value="HAMP"/>
    <property type="match status" value="1"/>
</dbReference>
<dbReference type="Pfam" id="PF02518">
    <property type="entry name" value="HATPase_c"/>
    <property type="match status" value="1"/>
</dbReference>
<dbReference type="SUPFAM" id="SSF158472">
    <property type="entry name" value="HAMP domain-like"/>
    <property type="match status" value="1"/>
</dbReference>
<reference evidence="17 18" key="1">
    <citation type="submission" date="2020-08" db="EMBL/GenBank/DDBJ databases">
        <title>Genome public.</title>
        <authorList>
            <person name="Liu C."/>
            <person name="Sun Q."/>
        </authorList>
    </citation>
    <scope>NUCLEOTIDE SEQUENCE [LARGE SCALE GENOMIC DNA]</scope>
    <source>
        <strain evidence="17 18">NSJ-6</strain>
    </source>
</reference>
<evidence type="ECO:0000259" key="15">
    <source>
        <dbReference type="PROSITE" id="PS50109"/>
    </source>
</evidence>
<keyword evidence="7 14" id="KW-0812">Transmembrane</keyword>
<dbReference type="InterPro" id="IPR036097">
    <property type="entry name" value="HisK_dim/P_sf"/>
</dbReference>
<keyword evidence="12" id="KW-0902">Two-component regulatory system</keyword>
<evidence type="ECO:0000256" key="2">
    <source>
        <dbReference type="ARBA" id="ARBA00004651"/>
    </source>
</evidence>
<dbReference type="GO" id="GO:0016301">
    <property type="term" value="F:kinase activity"/>
    <property type="evidence" value="ECO:0007669"/>
    <property type="project" value="UniProtKB-KW"/>
</dbReference>
<dbReference type="PROSITE" id="PS50109">
    <property type="entry name" value="HIS_KIN"/>
    <property type="match status" value="1"/>
</dbReference>
<evidence type="ECO:0000256" key="10">
    <source>
        <dbReference type="ARBA" id="ARBA00022840"/>
    </source>
</evidence>
<proteinExistence type="predicted"/>
<comment type="catalytic activity">
    <reaction evidence="1">
        <text>ATP + protein L-histidine = ADP + protein N-phospho-L-histidine.</text>
        <dbReference type="EC" id="2.7.13.3"/>
    </reaction>
</comment>
<accession>A0ABR7DFQ9</accession>
<evidence type="ECO:0000256" key="7">
    <source>
        <dbReference type="ARBA" id="ARBA00022692"/>
    </source>
</evidence>
<dbReference type="InterPro" id="IPR004358">
    <property type="entry name" value="Sig_transdc_His_kin-like_C"/>
</dbReference>
<dbReference type="Pfam" id="PF00512">
    <property type="entry name" value="HisKA"/>
    <property type="match status" value="1"/>
</dbReference>
<organism evidence="17 18">
    <name type="scientific">Clostridium hominis</name>
    <dbReference type="NCBI Taxonomy" id="2763036"/>
    <lineage>
        <taxon>Bacteria</taxon>
        <taxon>Bacillati</taxon>
        <taxon>Bacillota</taxon>
        <taxon>Clostridia</taxon>
        <taxon>Eubacteriales</taxon>
        <taxon>Clostridiaceae</taxon>
        <taxon>Clostridium</taxon>
    </lineage>
</organism>
<evidence type="ECO:0000256" key="8">
    <source>
        <dbReference type="ARBA" id="ARBA00022741"/>
    </source>
</evidence>
<feature type="domain" description="HAMP" evidence="16">
    <location>
        <begin position="137"/>
        <end position="190"/>
    </location>
</feature>
<dbReference type="InterPro" id="IPR003660">
    <property type="entry name" value="HAMP_dom"/>
</dbReference>
<dbReference type="InterPro" id="IPR050398">
    <property type="entry name" value="HssS/ArlS-like"/>
</dbReference>
<keyword evidence="8" id="KW-0547">Nucleotide-binding</keyword>
<evidence type="ECO:0000256" key="11">
    <source>
        <dbReference type="ARBA" id="ARBA00022989"/>
    </source>
</evidence>
<dbReference type="RefSeq" id="WP_186860312.1">
    <property type="nucleotide sequence ID" value="NZ_JACOOO010000025.1"/>
</dbReference>
<evidence type="ECO:0000256" key="13">
    <source>
        <dbReference type="ARBA" id="ARBA00023136"/>
    </source>
</evidence>
<dbReference type="SMART" id="SM00304">
    <property type="entry name" value="HAMP"/>
    <property type="match status" value="1"/>
</dbReference>
<dbReference type="SMART" id="SM00388">
    <property type="entry name" value="HisKA"/>
    <property type="match status" value="1"/>
</dbReference>
<dbReference type="PROSITE" id="PS50885">
    <property type="entry name" value="HAMP"/>
    <property type="match status" value="1"/>
</dbReference>
<feature type="transmembrane region" description="Helical" evidence="14">
    <location>
        <begin position="117"/>
        <end position="136"/>
    </location>
</feature>
<evidence type="ECO:0000256" key="9">
    <source>
        <dbReference type="ARBA" id="ARBA00022777"/>
    </source>
</evidence>
<dbReference type="PANTHER" id="PTHR45528:SF1">
    <property type="entry name" value="SENSOR HISTIDINE KINASE CPXA"/>
    <property type="match status" value="1"/>
</dbReference>
<dbReference type="CDD" id="cd06225">
    <property type="entry name" value="HAMP"/>
    <property type="match status" value="1"/>
</dbReference>
<comment type="caution">
    <text evidence="17">The sequence shown here is derived from an EMBL/GenBank/DDBJ whole genome shotgun (WGS) entry which is preliminary data.</text>
</comment>
<evidence type="ECO:0000256" key="1">
    <source>
        <dbReference type="ARBA" id="ARBA00000085"/>
    </source>
</evidence>
<gene>
    <name evidence="17" type="ORF">H8S20_12305</name>
</gene>
<dbReference type="InterPro" id="IPR036890">
    <property type="entry name" value="HATPase_C_sf"/>
</dbReference>
<dbReference type="EMBL" id="JACOOO010000025">
    <property type="protein sequence ID" value="MBC5629673.1"/>
    <property type="molecule type" value="Genomic_DNA"/>
</dbReference>
<dbReference type="SMART" id="SM00387">
    <property type="entry name" value="HATPase_c"/>
    <property type="match status" value="1"/>
</dbReference>
<dbReference type="PANTHER" id="PTHR45528">
    <property type="entry name" value="SENSOR HISTIDINE KINASE CPXA"/>
    <property type="match status" value="1"/>
</dbReference>
<keyword evidence="9 17" id="KW-0418">Kinase</keyword>
<evidence type="ECO:0000313" key="17">
    <source>
        <dbReference type="EMBL" id="MBC5629673.1"/>
    </source>
</evidence>
<keyword evidence="13 14" id="KW-0472">Membrane</keyword>
<dbReference type="EC" id="2.7.13.3" evidence="3"/>
<name>A0ABR7DFQ9_9CLOT</name>
<keyword evidence="10" id="KW-0067">ATP-binding</keyword>
<feature type="transmembrane region" description="Helical" evidence="14">
    <location>
        <begin position="12"/>
        <end position="33"/>
    </location>
</feature>
<comment type="subcellular location">
    <subcellularLocation>
        <location evidence="2">Cell membrane</location>
        <topology evidence="2">Multi-pass membrane protein</topology>
    </subcellularLocation>
</comment>
<dbReference type="PRINTS" id="PR00344">
    <property type="entry name" value="BCTRLSENSOR"/>
</dbReference>
<feature type="domain" description="Histidine kinase" evidence="15">
    <location>
        <begin position="198"/>
        <end position="411"/>
    </location>
</feature>
<dbReference type="Gene3D" id="6.10.340.10">
    <property type="match status" value="1"/>
</dbReference>
<dbReference type="CDD" id="cd00075">
    <property type="entry name" value="HATPase"/>
    <property type="match status" value="1"/>
</dbReference>
<dbReference type="SUPFAM" id="SSF47384">
    <property type="entry name" value="Homodimeric domain of signal transducing histidine kinase"/>
    <property type="match status" value="1"/>
</dbReference>
<dbReference type="SUPFAM" id="SSF55874">
    <property type="entry name" value="ATPase domain of HSP90 chaperone/DNA topoisomerase II/histidine kinase"/>
    <property type="match status" value="1"/>
</dbReference>
<dbReference type="CDD" id="cd00082">
    <property type="entry name" value="HisKA"/>
    <property type="match status" value="1"/>
</dbReference>
<keyword evidence="18" id="KW-1185">Reference proteome</keyword>
<dbReference type="Gene3D" id="1.10.287.130">
    <property type="match status" value="1"/>
</dbReference>
<evidence type="ECO:0000256" key="12">
    <source>
        <dbReference type="ARBA" id="ARBA00023012"/>
    </source>
</evidence>
<dbReference type="InterPro" id="IPR003661">
    <property type="entry name" value="HisK_dim/P_dom"/>
</dbReference>
<evidence type="ECO:0000256" key="3">
    <source>
        <dbReference type="ARBA" id="ARBA00012438"/>
    </source>
</evidence>
<keyword evidence="4" id="KW-1003">Cell membrane</keyword>
<keyword evidence="11 14" id="KW-1133">Transmembrane helix</keyword>
<dbReference type="Proteomes" id="UP000596929">
    <property type="component" value="Unassembled WGS sequence"/>
</dbReference>
<evidence type="ECO:0000256" key="4">
    <source>
        <dbReference type="ARBA" id="ARBA00022475"/>
    </source>
</evidence>
<keyword evidence="5" id="KW-0597">Phosphoprotein</keyword>
<dbReference type="Gene3D" id="3.30.565.10">
    <property type="entry name" value="Histidine kinase-like ATPase, C-terminal domain"/>
    <property type="match status" value="1"/>
</dbReference>
<sequence>MTFKNISLRIKLTFITTIIMIVISVVLTVVSVFNANVGFSRIMARTDNLTYDSSYGSEDMAEDKVINDGNGEIGVKNPYDWGSSLISPFNNRGDVGKIPTEGVTETVKAVDMFKATAIVYMVIIIIIGSIFIYLILGKILKPVKELSSQVGIINENKLSQRVSGVNSGDEIGELAHSFNTMLDRLDKAFESQKRFSSDAAHELKTPLTALKTNLDILSIDEEPSDDDYKRTVAIFRKQTERMISLVNNLFILSAQKEYEFNDIVNLDIMIEEIIGDLEGEIKDKNISISLSKNNISIQGNYTMITHALGNIIQNAIKYNNEYGNVFISTEEDNGRCIIRVRDNGIGISEDKVEHIFDAFYRVDQSRSRKIAGAGLGLAITKDIVNRHGGEIRYFPNEEGGSIFEITLPLIN</sequence>
<dbReference type="InterPro" id="IPR005467">
    <property type="entry name" value="His_kinase_dom"/>
</dbReference>
<evidence type="ECO:0000256" key="6">
    <source>
        <dbReference type="ARBA" id="ARBA00022679"/>
    </source>
</evidence>
<dbReference type="InterPro" id="IPR003594">
    <property type="entry name" value="HATPase_dom"/>
</dbReference>
<evidence type="ECO:0000256" key="5">
    <source>
        <dbReference type="ARBA" id="ARBA00022553"/>
    </source>
</evidence>
<keyword evidence="6" id="KW-0808">Transferase</keyword>
<evidence type="ECO:0000313" key="18">
    <source>
        <dbReference type="Proteomes" id="UP000596929"/>
    </source>
</evidence>